<dbReference type="PANTHER" id="PTHR33608:SF7">
    <property type="entry name" value="DUF58 DOMAIN-CONTAINING PROTEIN"/>
    <property type="match status" value="1"/>
</dbReference>
<dbReference type="Proteomes" id="UP000823964">
    <property type="component" value="Unassembled WGS sequence"/>
</dbReference>
<organism evidence="2 3">
    <name type="scientific">Candidatus Akkermansia intestinigallinarum</name>
    <dbReference type="NCBI Taxonomy" id="2838431"/>
    <lineage>
        <taxon>Bacteria</taxon>
        <taxon>Pseudomonadati</taxon>
        <taxon>Verrucomicrobiota</taxon>
        <taxon>Verrucomicrobiia</taxon>
        <taxon>Verrucomicrobiales</taxon>
        <taxon>Akkermansiaceae</taxon>
        <taxon>Akkermansia</taxon>
    </lineage>
</organism>
<dbReference type="AlphaFoldDB" id="A0A9D2AHE2"/>
<feature type="domain" description="DUF58" evidence="1">
    <location>
        <begin position="48"/>
        <end position="261"/>
    </location>
</feature>
<reference evidence="2" key="1">
    <citation type="journal article" date="2021" name="PeerJ">
        <title>Extensive microbial diversity within the chicken gut microbiome revealed by metagenomics and culture.</title>
        <authorList>
            <person name="Gilroy R."/>
            <person name="Ravi A."/>
            <person name="Getino M."/>
            <person name="Pursley I."/>
            <person name="Horton D.L."/>
            <person name="Alikhan N.F."/>
            <person name="Baker D."/>
            <person name="Gharbi K."/>
            <person name="Hall N."/>
            <person name="Watson M."/>
            <person name="Adriaenssens E.M."/>
            <person name="Foster-Nyarko E."/>
            <person name="Jarju S."/>
            <person name="Secka A."/>
            <person name="Antonio M."/>
            <person name="Oren A."/>
            <person name="Chaudhuri R.R."/>
            <person name="La Ragione R."/>
            <person name="Hildebrand F."/>
            <person name="Pallen M.J."/>
        </authorList>
    </citation>
    <scope>NUCLEOTIDE SEQUENCE</scope>
    <source>
        <strain evidence="2">14975</strain>
    </source>
</reference>
<accession>A0A9D2AHE2</accession>
<protein>
    <submittedName>
        <fullName evidence="2">DUF58 domain-containing protein</fullName>
    </submittedName>
</protein>
<comment type="caution">
    <text evidence="2">The sequence shown here is derived from an EMBL/GenBank/DDBJ whole genome shotgun (WGS) entry which is preliminary data.</text>
</comment>
<evidence type="ECO:0000313" key="3">
    <source>
        <dbReference type="Proteomes" id="UP000823964"/>
    </source>
</evidence>
<name>A0A9D2AHE2_9BACT</name>
<evidence type="ECO:0000313" key="2">
    <source>
        <dbReference type="EMBL" id="HIX19268.1"/>
    </source>
</evidence>
<sequence length="292" mass="32903">MADAPSILRPEDMAKLANYRFAVRMMAEGWLSGRHRAKGRGSGSDFLEYRAYAPGDDLRLIDWRVYARTDRLQLKTFENETHLECHLFVDSSASMSFRELGPLSKLAYASHFAACLAWLVVRGTDRVSLQLFDEQIRYILPPGSTAAHLNECLSHLEHNKAGGRTCLPLALERSRHLLARPGSVIIISDFLCEPESLFEALNPYVHRGCRVVLVQVLDPAELDLVDSGLARYVDLETGERITFNIENLRAAYAERMREHRAQLHAMAASRGMLFLSATTDQSFYPLFDALSS</sequence>
<proteinExistence type="predicted"/>
<gene>
    <name evidence="2" type="ORF">H9862_01545</name>
</gene>
<dbReference type="Pfam" id="PF01882">
    <property type="entry name" value="DUF58"/>
    <property type="match status" value="1"/>
</dbReference>
<reference evidence="2" key="2">
    <citation type="submission" date="2021-04" db="EMBL/GenBank/DDBJ databases">
        <authorList>
            <person name="Gilroy R."/>
        </authorList>
    </citation>
    <scope>NUCLEOTIDE SEQUENCE</scope>
    <source>
        <strain evidence="2">14975</strain>
    </source>
</reference>
<dbReference type="PANTHER" id="PTHR33608">
    <property type="entry name" value="BLL2464 PROTEIN"/>
    <property type="match status" value="1"/>
</dbReference>
<dbReference type="Gene3D" id="3.40.50.410">
    <property type="entry name" value="von Willebrand factor, type A domain"/>
    <property type="match status" value="1"/>
</dbReference>
<dbReference type="SUPFAM" id="SSF53300">
    <property type="entry name" value="vWA-like"/>
    <property type="match status" value="1"/>
</dbReference>
<dbReference type="EMBL" id="DXFQ01000023">
    <property type="protein sequence ID" value="HIX19268.1"/>
    <property type="molecule type" value="Genomic_DNA"/>
</dbReference>
<dbReference type="InterPro" id="IPR002881">
    <property type="entry name" value="DUF58"/>
</dbReference>
<dbReference type="InterPro" id="IPR036465">
    <property type="entry name" value="vWFA_dom_sf"/>
</dbReference>
<evidence type="ECO:0000259" key="1">
    <source>
        <dbReference type="Pfam" id="PF01882"/>
    </source>
</evidence>